<evidence type="ECO:0000256" key="3">
    <source>
        <dbReference type="SAM" id="MobiDB-lite"/>
    </source>
</evidence>
<organism evidence="5 6">
    <name type="scientific">Bondarzewia mesenterica</name>
    <dbReference type="NCBI Taxonomy" id="1095465"/>
    <lineage>
        <taxon>Eukaryota</taxon>
        <taxon>Fungi</taxon>
        <taxon>Dikarya</taxon>
        <taxon>Basidiomycota</taxon>
        <taxon>Agaricomycotina</taxon>
        <taxon>Agaricomycetes</taxon>
        <taxon>Russulales</taxon>
        <taxon>Bondarzewiaceae</taxon>
        <taxon>Bondarzewia</taxon>
    </lineage>
</organism>
<dbReference type="InterPro" id="IPR008397">
    <property type="entry name" value="Alginate_lyase_dom"/>
</dbReference>
<keyword evidence="6" id="KW-1185">Reference proteome</keyword>
<dbReference type="AlphaFoldDB" id="A0A4S4L6T9"/>
<name>A0A4S4L6T9_9AGAM</name>
<dbReference type="EMBL" id="SGPL01000855">
    <property type="protein sequence ID" value="THH06681.1"/>
    <property type="molecule type" value="Genomic_DNA"/>
</dbReference>
<gene>
    <name evidence="5" type="ORF">EW146_g9539</name>
</gene>
<proteinExistence type="predicted"/>
<evidence type="ECO:0000256" key="2">
    <source>
        <dbReference type="ARBA" id="ARBA00023239"/>
    </source>
</evidence>
<evidence type="ECO:0000313" key="6">
    <source>
        <dbReference type="Proteomes" id="UP000310158"/>
    </source>
</evidence>
<dbReference type="GO" id="GO:0016829">
    <property type="term" value="F:lyase activity"/>
    <property type="evidence" value="ECO:0007669"/>
    <property type="project" value="UniProtKB-KW"/>
</dbReference>
<comment type="caution">
    <text evidence="5">The sequence shown here is derived from an EMBL/GenBank/DDBJ whole genome shotgun (WGS) entry which is preliminary data.</text>
</comment>
<reference evidence="5 6" key="1">
    <citation type="submission" date="2019-02" db="EMBL/GenBank/DDBJ databases">
        <title>Genome sequencing of the rare red list fungi Bondarzewia mesenterica.</title>
        <authorList>
            <person name="Buettner E."/>
            <person name="Kellner H."/>
        </authorList>
    </citation>
    <scope>NUCLEOTIDE SEQUENCE [LARGE SCALE GENOMIC DNA]</scope>
    <source>
        <strain evidence="5 6">DSM 108281</strain>
    </source>
</reference>
<evidence type="ECO:0000259" key="4">
    <source>
        <dbReference type="Pfam" id="PF05426"/>
    </source>
</evidence>
<keyword evidence="2" id="KW-0456">Lyase</keyword>
<dbReference type="OrthoDB" id="63533at2759"/>
<feature type="domain" description="Alginate lyase" evidence="4">
    <location>
        <begin position="647"/>
        <end position="917"/>
    </location>
</feature>
<dbReference type="Proteomes" id="UP000310158">
    <property type="component" value="Unassembled WGS sequence"/>
</dbReference>
<protein>
    <recommendedName>
        <fullName evidence="4">Alginate lyase domain-containing protein</fullName>
    </recommendedName>
</protein>
<dbReference type="InterPro" id="IPR008929">
    <property type="entry name" value="Chondroitin_lyas"/>
</dbReference>
<dbReference type="Pfam" id="PF05426">
    <property type="entry name" value="Alginate_lyase"/>
    <property type="match status" value="1"/>
</dbReference>
<evidence type="ECO:0000256" key="1">
    <source>
        <dbReference type="ARBA" id="ARBA00022729"/>
    </source>
</evidence>
<dbReference type="Gene3D" id="1.50.10.100">
    <property type="entry name" value="Chondroitin AC/alginate lyase"/>
    <property type="match status" value="1"/>
</dbReference>
<evidence type="ECO:0000313" key="5">
    <source>
        <dbReference type="EMBL" id="THH06681.1"/>
    </source>
</evidence>
<accession>A0A4S4L6T9</accession>
<dbReference type="SUPFAM" id="SSF48230">
    <property type="entry name" value="Chondroitin AC/alginate lyase"/>
    <property type="match status" value="1"/>
</dbReference>
<sequence>MFQVASRPVQPSYDMQMQQPNPLPGLSLPRTLARPAFVEVSRENIAAIDPGLVQVPFEYIRNGLHAQGAEMYASVSRLPIPSSVLKSRVPTYVEVPIVTSSLPTHILAVSTSASSTRPQPISETALLIPTQHIVLAANCAKLPRMPASRPQVRANGTAVVPVITLTVPVAEAFAPLHTFLISRRFDKFLCSLLPVPSSMVSPLRAGSSASPNPLAHLSASQLATYLAASAAGDKMSALMGIARSIIGFRRTTPGNTAILLTPEFNDRHEVVDPTHPLSDTPPSSVLKMCPSYRTPRFYLYAFPKALLQKKEIELSGPFKLKYQPATKGRREDGTKVRRRRVDMSLVTVLFNKKIVLAVCLRDRLKRRVKAALQLIVTRGANVRMETCMKRGKAVEEEVIYLDENDANPEKWVSQDWSYAFVPTNEMFRCPWPEMIKLLRTSLTVVNRGAKALERRWAKMARRTPTAIRNTEDAHNLVSLLDELFTTIEGDESMTNHDAVPAHKNVQSPSHRDQQPIFEQNATAHAVTKPNWNRDSSPTERGISGGAWAFKNSTNVLVDHAASNHRAGSSAAQKPMPKSSDVVWLRSSMTRSESKGFKPETITTTAPLQRSQADKLMKGMTRHPSGRGAFSENILESDRMRPLTSTKHVWTTCPYYQRDGLFNPDVRLVNNTGDFSAMADAVLYNAMAWALNGTDSYAANAVSFIKAWFLDDATKMNPNLNYAQMNRGPSGQKGAHTGVLCVPLSILFLHRPVRTLISLPFVEDLKCFVKIVNGVLILENENSQAWTSDIKTQMTNWTTEYIQWLETDSLALAEATAPNNHGTFYFNQLAALKILVGDVGGARNVTQTYFDTLFMNQIDANGEQPLEAIRTRPYHYRSYNLAAMITNARIAAYAGSTTAWNYTTTKGGTILAALDFAMTVPPKSEVADELYPIVAAIAAVYGDPEGKYVGLLNGAEKGYAAEPYFLWDQPLSDSGYVTAVLKNDSASGSGSSSSSSGSKGLKSGARTLRAEGMMSMLFGAAYLIPLTLLL</sequence>
<dbReference type="GO" id="GO:0042597">
    <property type="term" value="C:periplasmic space"/>
    <property type="evidence" value="ECO:0007669"/>
    <property type="project" value="InterPro"/>
</dbReference>
<keyword evidence="1" id="KW-0732">Signal</keyword>
<feature type="region of interest" description="Disordered" evidence="3">
    <location>
        <begin position="1"/>
        <end position="21"/>
    </location>
</feature>